<dbReference type="PANTHER" id="PTHR11647:SF1">
    <property type="entry name" value="COLLAPSIN RESPONSE MEDIATOR PROTEIN"/>
    <property type="match status" value="1"/>
</dbReference>
<proteinExistence type="predicted"/>
<reference evidence="2 3" key="1">
    <citation type="submission" date="2016-11" db="EMBL/GenBank/DDBJ databases">
        <authorList>
            <person name="Manzoor S."/>
        </authorList>
    </citation>
    <scope>NUCLEOTIDE SEQUENCE [LARGE SCALE GENOMIC DNA]</scope>
    <source>
        <strain evidence="2">Clostridium ultunense strain Esp</strain>
    </source>
</reference>
<feature type="domain" description="Amidohydrolase 3" evidence="1">
    <location>
        <begin position="336"/>
        <end position="433"/>
    </location>
</feature>
<dbReference type="OrthoDB" id="9775607at2"/>
<dbReference type="InterPro" id="IPR023100">
    <property type="entry name" value="D-aminoacylase_insert_dom_sf"/>
</dbReference>
<dbReference type="SUPFAM" id="SSF51338">
    <property type="entry name" value="Composite domain of metallo-dependent hydrolases"/>
    <property type="match status" value="1"/>
</dbReference>
<dbReference type="GO" id="GO:0016811">
    <property type="term" value="F:hydrolase activity, acting on carbon-nitrogen (but not peptide) bonds, in linear amides"/>
    <property type="evidence" value="ECO:0007669"/>
    <property type="project" value="InterPro"/>
</dbReference>
<keyword evidence="3" id="KW-1185">Reference proteome</keyword>
<dbReference type="Gene3D" id="2.30.40.10">
    <property type="entry name" value="Urease, subunit C, domain 1"/>
    <property type="match status" value="1"/>
</dbReference>
<dbReference type="Gene3D" id="3.20.20.140">
    <property type="entry name" value="Metal-dependent hydrolases"/>
    <property type="match status" value="1"/>
</dbReference>
<accession>A0A1M4PMA1</accession>
<dbReference type="EMBL" id="LT669839">
    <property type="protein sequence ID" value="SHD76591.1"/>
    <property type="molecule type" value="Genomic_DNA"/>
</dbReference>
<organism evidence="2 3">
    <name type="scientific">[Clostridium] ultunense Esp</name>
    <dbReference type="NCBI Taxonomy" id="1288971"/>
    <lineage>
        <taxon>Bacteria</taxon>
        <taxon>Bacillati</taxon>
        <taxon>Bacillota</taxon>
        <taxon>Tissierellia</taxon>
        <taxon>Tissierellales</taxon>
        <taxon>Tepidimicrobiaceae</taxon>
        <taxon>Schnuerera</taxon>
    </lineage>
</organism>
<dbReference type="Gene3D" id="3.30.1490.130">
    <property type="entry name" value="D-aminoacylase. Domain 3"/>
    <property type="match status" value="1"/>
</dbReference>
<dbReference type="GO" id="GO:0004151">
    <property type="term" value="F:dihydroorotase activity"/>
    <property type="evidence" value="ECO:0007669"/>
    <property type="project" value="UniProtKB-EC"/>
</dbReference>
<dbReference type="InterPro" id="IPR032466">
    <property type="entry name" value="Metal_Hydrolase"/>
</dbReference>
<dbReference type="SUPFAM" id="SSF51556">
    <property type="entry name" value="Metallo-dependent hydrolases"/>
    <property type="match status" value="1"/>
</dbReference>
<dbReference type="InterPro" id="IPR050378">
    <property type="entry name" value="Metallo-dep_Hydrolases_sf"/>
</dbReference>
<dbReference type="EC" id="3.5.2.3" evidence="2"/>
<evidence type="ECO:0000313" key="2">
    <source>
        <dbReference type="EMBL" id="SHD76591.1"/>
    </source>
</evidence>
<dbReference type="RefSeq" id="WP_109840534.1">
    <property type="nucleotide sequence ID" value="NZ_LT669839.1"/>
</dbReference>
<dbReference type="Proteomes" id="UP000245423">
    <property type="component" value="Chromosome 1"/>
</dbReference>
<dbReference type="AlphaFoldDB" id="A0A1M4PMA1"/>
<evidence type="ECO:0000259" key="1">
    <source>
        <dbReference type="Pfam" id="PF07969"/>
    </source>
</evidence>
<feature type="domain" description="Amidohydrolase 3" evidence="1">
    <location>
        <begin position="43"/>
        <end position="153"/>
    </location>
</feature>
<evidence type="ECO:0000313" key="3">
    <source>
        <dbReference type="Proteomes" id="UP000245423"/>
    </source>
</evidence>
<gene>
    <name evidence="2" type="ORF">CUESP1_1218</name>
</gene>
<keyword evidence="2" id="KW-0378">Hydrolase</keyword>
<dbReference type="InterPro" id="IPR013108">
    <property type="entry name" value="Amidohydro_3"/>
</dbReference>
<dbReference type="PANTHER" id="PTHR11647">
    <property type="entry name" value="HYDRANTOINASE/DIHYDROPYRIMIDINASE FAMILY MEMBER"/>
    <property type="match status" value="1"/>
</dbReference>
<dbReference type="Pfam" id="PF07969">
    <property type="entry name" value="Amidohydro_3"/>
    <property type="match status" value="2"/>
</dbReference>
<protein>
    <submittedName>
        <fullName evidence="2">Dihydroorotase</fullName>
        <ecNumber evidence="2">3.5.2.3</ecNumber>
    </submittedName>
</protein>
<sequence length="456" mass="50668">MYDLAIREGMIIDFENNSIFVGDIGIKGGKIVDVGRCNGNAKKVINAEGLIVSPGFVDIHMHEEVIGNSVDGDDYDIGNNMLRMGVTTAVGGNCGNNRQDIKEFLDFVDHNGAPINYLTFIGHNFLRNSLAIDPYRKATEIEIQKMKDMVKEYIESDNAIGISFGIEYSPGITFREMVGLCNDIEDNILLSSHYRGDADKSIDSIKEMIEISRVTKKPMQISHIGSCSAMGYMDESLDLIEVAIGEGLDIAADCYPYNAFSTRIGSAVFDEGCFETWNKSYDSILLTEEPYKGIYCDEELFYKVRKEYPDMYAVAFVMNEEEVIDALKASFVFVASDGMLNKGQGHPRAAGTFPKVLGKYVRDDNRLDLTDALKKMTLLPAQRLGLRNKGDIQVGMDGDIVIFNPATIIDQATFTEPTKPPIGIEYVIIDGKIALERNNVVNNRLGKSIRRNQLSL</sequence>
<name>A0A1M4PMA1_9FIRM</name>
<dbReference type="InterPro" id="IPR011059">
    <property type="entry name" value="Metal-dep_hydrolase_composite"/>
</dbReference>